<accession>A0ABV0B8Q4</accession>
<gene>
    <name evidence="3" type="ORF">TPR58_12280</name>
</gene>
<evidence type="ECO:0000259" key="2">
    <source>
        <dbReference type="Pfam" id="PF02342"/>
    </source>
</evidence>
<dbReference type="PANTHER" id="PTHR32097">
    <property type="entry name" value="CAMP-BINDING PROTEIN 1-RELATED"/>
    <property type="match status" value="1"/>
</dbReference>
<keyword evidence="4" id="KW-1185">Reference proteome</keyword>
<sequence length="197" mass="20933">MAISLSKGQKISLSKAGGDGLSVVAFGVGWDVRKSGGFLKGLLGGGNDSIDLDASCLVYAGRDMVDAVWFRQLRSQDGSILHSGDNRTGEGDGDDETIVVRLSDLPANVDTLVLTVNSFTGEAFDRVDNAYCRAYDHNSGTELGRISLSEAGPHTGLVLGAVRRTGSTWEFKAIGERATGRTFHDMSGQLDRIVSSY</sequence>
<dbReference type="InterPro" id="IPR003325">
    <property type="entry name" value="TerD"/>
</dbReference>
<protein>
    <submittedName>
        <fullName evidence="3">TerD family protein</fullName>
    </submittedName>
</protein>
<evidence type="ECO:0000313" key="4">
    <source>
        <dbReference type="Proteomes" id="UP001427805"/>
    </source>
</evidence>
<dbReference type="InterPro" id="IPR051324">
    <property type="entry name" value="Stress/Tellurium_Resist"/>
</dbReference>
<proteinExistence type="predicted"/>
<name>A0ABV0B8Q4_9SPHN</name>
<reference evidence="3 4" key="1">
    <citation type="submission" date="2024-05" db="EMBL/GenBank/DDBJ databases">
        <title>Sphingomonas sp. HF-S3 16S ribosomal RNA gene Genome sequencing and assembly.</title>
        <authorList>
            <person name="Lee H."/>
        </authorList>
    </citation>
    <scope>NUCLEOTIDE SEQUENCE [LARGE SCALE GENOMIC DNA]</scope>
    <source>
        <strain evidence="3 4">HF-S3</strain>
    </source>
</reference>
<dbReference type="CDD" id="cd06974">
    <property type="entry name" value="TerD_like"/>
    <property type="match status" value="1"/>
</dbReference>
<dbReference type="Gene3D" id="2.60.60.30">
    <property type="entry name" value="sav2460 like domains"/>
    <property type="match status" value="1"/>
</dbReference>
<dbReference type="Pfam" id="PF02342">
    <property type="entry name" value="TerD"/>
    <property type="match status" value="1"/>
</dbReference>
<evidence type="ECO:0000313" key="3">
    <source>
        <dbReference type="EMBL" id="MEN3747947.1"/>
    </source>
</evidence>
<dbReference type="Proteomes" id="UP001427805">
    <property type="component" value="Unassembled WGS sequence"/>
</dbReference>
<feature type="domain" description="TerD" evidence="2">
    <location>
        <begin position="1"/>
        <end position="179"/>
    </location>
</feature>
<organism evidence="3 4">
    <name type="scientific">Sphingomonas rustica</name>
    <dbReference type="NCBI Taxonomy" id="3103142"/>
    <lineage>
        <taxon>Bacteria</taxon>
        <taxon>Pseudomonadati</taxon>
        <taxon>Pseudomonadota</taxon>
        <taxon>Alphaproteobacteria</taxon>
        <taxon>Sphingomonadales</taxon>
        <taxon>Sphingomonadaceae</taxon>
        <taxon>Sphingomonas</taxon>
    </lineage>
</organism>
<dbReference type="PANTHER" id="PTHR32097:SF17">
    <property type="entry name" value="CAMP-BINDING PROTEIN 1-RELATED"/>
    <property type="match status" value="1"/>
</dbReference>
<dbReference type="EMBL" id="JBDIZK010000006">
    <property type="protein sequence ID" value="MEN3747947.1"/>
    <property type="molecule type" value="Genomic_DNA"/>
</dbReference>
<evidence type="ECO:0000256" key="1">
    <source>
        <dbReference type="ARBA" id="ARBA00022686"/>
    </source>
</evidence>
<keyword evidence="1" id="KW-0778">Tellurium resistance</keyword>
<dbReference type="RefSeq" id="WP_346246953.1">
    <property type="nucleotide sequence ID" value="NZ_JBDIZK010000006.1"/>
</dbReference>
<comment type="caution">
    <text evidence="3">The sequence shown here is derived from an EMBL/GenBank/DDBJ whole genome shotgun (WGS) entry which is preliminary data.</text>
</comment>